<protein>
    <submittedName>
        <fullName evidence="4">NAD-dependent epimerase/dehydratase family protein</fullName>
    </submittedName>
</protein>
<evidence type="ECO:0000313" key="4">
    <source>
        <dbReference type="EMBL" id="MCK9688333.1"/>
    </source>
</evidence>
<comment type="similarity">
    <text evidence="2">Belongs to the NAD(P)-dependent epimerase/dehydratase family.</text>
</comment>
<dbReference type="SUPFAM" id="SSF51735">
    <property type="entry name" value="NAD(P)-binding Rossmann-fold domains"/>
    <property type="match status" value="1"/>
</dbReference>
<dbReference type="InterPro" id="IPR036291">
    <property type="entry name" value="NAD(P)-bd_dom_sf"/>
</dbReference>
<dbReference type="RefSeq" id="WP_275684375.1">
    <property type="nucleotide sequence ID" value="NZ_JAJLJH010000008.1"/>
</dbReference>
<proteinExistence type="inferred from homology"/>
<dbReference type="AlphaFoldDB" id="A0A9X1YP10"/>
<dbReference type="Proteomes" id="UP001139353">
    <property type="component" value="Unassembled WGS sequence"/>
</dbReference>
<keyword evidence="5" id="KW-1185">Reference proteome</keyword>
<dbReference type="PANTHER" id="PTHR43000">
    <property type="entry name" value="DTDP-D-GLUCOSE 4,6-DEHYDRATASE-RELATED"/>
    <property type="match status" value="1"/>
</dbReference>
<evidence type="ECO:0000256" key="2">
    <source>
        <dbReference type="ARBA" id="ARBA00007637"/>
    </source>
</evidence>
<name>A0A9X1YP10_9BURK</name>
<comment type="pathway">
    <text evidence="1">Bacterial outer membrane biogenesis; LPS O-antigen biosynthesis.</text>
</comment>
<evidence type="ECO:0000313" key="5">
    <source>
        <dbReference type="Proteomes" id="UP001139353"/>
    </source>
</evidence>
<accession>A0A9X1YP10</accession>
<feature type="domain" description="NAD-dependent epimerase/dehydratase" evidence="3">
    <location>
        <begin position="172"/>
        <end position="280"/>
    </location>
</feature>
<dbReference type="Pfam" id="PF01370">
    <property type="entry name" value="Epimerase"/>
    <property type="match status" value="2"/>
</dbReference>
<dbReference type="Gene3D" id="3.40.50.720">
    <property type="entry name" value="NAD(P)-binding Rossmann-like Domain"/>
    <property type="match status" value="1"/>
</dbReference>
<dbReference type="EMBL" id="JAJLJH010000008">
    <property type="protein sequence ID" value="MCK9688333.1"/>
    <property type="molecule type" value="Genomic_DNA"/>
</dbReference>
<comment type="caution">
    <text evidence="4">The sequence shown here is derived from an EMBL/GenBank/DDBJ whole genome shotgun (WGS) entry which is preliminary data.</text>
</comment>
<sequence>MKIVITGGLGFIGQHLATRLIAAGHDVLLVDSLIAQIHGDIPSVSVPEGARVVRLDTSLLPEHPELIDGSDAVFHLAAETGTAQSMYRIAHYTGVNCGGTAALLEAIAKCSKRPRHVVLASSRSVYGEGAYVRPDAPTQLLQPAARAPEALAAGDWEPRDASGVALVAVPTPESLPFAPGSIYAATKAAQELLINSTATALGFRSTVFRFQNVYGEGQSLQNPYTGIITIFFNRARQGLDIPLYEDGLESRDFVHVSDIAAALHASLSTDLPPGAVINLGAGQPTSVRTLASSLLQAAGIDVPVRVTGQFRVGDIRHCHADLGLARRLMGFEPQVTLDEGLRRFCAWGVGQPVHEDRSAAATAELRSKGLTK</sequence>
<feature type="domain" description="NAD-dependent epimerase/dehydratase" evidence="3">
    <location>
        <begin position="3"/>
        <end position="136"/>
    </location>
</feature>
<reference evidence="4" key="1">
    <citation type="submission" date="2021-11" db="EMBL/GenBank/DDBJ databases">
        <title>BS-T2-15 a new species belonging to the Comamonadaceae family isolated from the soil of a French oak forest.</title>
        <authorList>
            <person name="Mieszkin S."/>
            <person name="Alain K."/>
        </authorList>
    </citation>
    <scope>NUCLEOTIDE SEQUENCE</scope>
    <source>
        <strain evidence="4">BS-T2-15</strain>
    </source>
</reference>
<organism evidence="4 5">
    <name type="scientific">Scleromatobacter humisilvae</name>
    <dbReference type="NCBI Taxonomy" id="2897159"/>
    <lineage>
        <taxon>Bacteria</taxon>
        <taxon>Pseudomonadati</taxon>
        <taxon>Pseudomonadota</taxon>
        <taxon>Betaproteobacteria</taxon>
        <taxon>Burkholderiales</taxon>
        <taxon>Sphaerotilaceae</taxon>
        <taxon>Scleromatobacter</taxon>
    </lineage>
</organism>
<evidence type="ECO:0000256" key="1">
    <source>
        <dbReference type="ARBA" id="ARBA00005125"/>
    </source>
</evidence>
<evidence type="ECO:0000259" key="3">
    <source>
        <dbReference type="Pfam" id="PF01370"/>
    </source>
</evidence>
<dbReference type="PRINTS" id="PR01713">
    <property type="entry name" value="NUCEPIMERASE"/>
</dbReference>
<dbReference type="InterPro" id="IPR001509">
    <property type="entry name" value="Epimerase_deHydtase"/>
</dbReference>
<gene>
    <name evidence="4" type="ORF">LPC04_21715</name>
</gene>